<dbReference type="Pfam" id="PF09819">
    <property type="entry name" value="ABC_cobalt"/>
    <property type="match status" value="1"/>
</dbReference>
<name>E3PTL4_ACESD</name>
<organism evidence="2 3">
    <name type="scientific">Acetoanaerobium sticklandii (strain ATCC 12662 / DSM 519 / JCM 1433 / CCUG 9281 / NCIMB 10654 / HF)</name>
    <name type="common">Clostridium sticklandii</name>
    <dbReference type="NCBI Taxonomy" id="499177"/>
    <lineage>
        <taxon>Bacteria</taxon>
        <taxon>Bacillati</taxon>
        <taxon>Bacillota</taxon>
        <taxon>Clostridia</taxon>
        <taxon>Peptostreptococcales</taxon>
        <taxon>Filifactoraceae</taxon>
        <taxon>Acetoanaerobium</taxon>
    </lineage>
</organism>
<dbReference type="EMBL" id="FP565809">
    <property type="protein sequence ID" value="CBH22218.1"/>
    <property type="molecule type" value="Genomic_DNA"/>
</dbReference>
<dbReference type="HOGENOM" id="CLU_1500977_0_0_9"/>
<feature type="transmembrane region" description="Helical" evidence="1">
    <location>
        <begin position="76"/>
        <end position="95"/>
    </location>
</feature>
<dbReference type="STRING" id="1511.CLOST_2098"/>
<sequence>MIIEVFMNREKSLLGNYTVFDLVIIAIISSLGIATKPIIVPLVHILTGPLFIPGGAIAGGFYMLWIVLGIGYIKKIGTGTLIGVVQSILVIASGAMGTHGIMSIISYTCPGIVADLVFLVCRDKKYTVMHYIFGCMAANITGTAISNLLFFRLPSTVLLLLFSSAALSGAIGGLIASNIVKSLESMKLNI</sequence>
<reference evidence="3" key="1">
    <citation type="journal article" date="2010" name="BMC Genomics">
        <title>Clostridium sticklandii, a specialist in amino acid degradation:revisiting its metabolism through its genome sequence.</title>
        <authorList>
            <person name="Fonknechten N."/>
            <person name="Chaussonnerie S."/>
            <person name="Tricot S."/>
            <person name="Lajus A."/>
            <person name="Andreesen J.R."/>
            <person name="Perchat N."/>
            <person name="Pelletier E."/>
            <person name="Gouyvenoux M."/>
            <person name="Barbe V."/>
            <person name="Salanoubat M."/>
            <person name="Le Paslier D."/>
            <person name="Weissenbach J."/>
            <person name="Cohen G.N."/>
            <person name="Kreimeyer A."/>
        </authorList>
    </citation>
    <scope>NUCLEOTIDE SEQUENCE [LARGE SCALE GENOMIC DNA]</scope>
    <source>
        <strain evidence="3">ATCC 12662 / DSM 519 / JCM 1433 / CCUG 9281 / NCIMB 10654 / HF</strain>
    </source>
</reference>
<evidence type="ECO:0000313" key="2">
    <source>
        <dbReference type="EMBL" id="CBH22218.1"/>
    </source>
</evidence>
<dbReference type="KEGG" id="cst:CLOST_2098"/>
<evidence type="ECO:0008006" key="4">
    <source>
        <dbReference type="Google" id="ProtNLM"/>
    </source>
</evidence>
<feature type="transmembrane region" description="Helical" evidence="1">
    <location>
        <begin position="157"/>
        <end position="180"/>
    </location>
</feature>
<dbReference type="Proteomes" id="UP000007041">
    <property type="component" value="Chromosome"/>
</dbReference>
<keyword evidence="1" id="KW-0472">Membrane</keyword>
<dbReference type="AlphaFoldDB" id="E3PTL4"/>
<dbReference type="InterPro" id="IPR017195">
    <property type="entry name" value="ABC_thiamin-permease_prd"/>
</dbReference>
<evidence type="ECO:0000313" key="3">
    <source>
        <dbReference type="Proteomes" id="UP000007041"/>
    </source>
</evidence>
<accession>E3PTL4</accession>
<feature type="transmembrane region" description="Helical" evidence="1">
    <location>
        <begin position="39"/>
        <end position="64"/>
    </location>
</feature>
<dbReference type="BioCyc" id="CSTI499177:GJE9-2163-MONOMER"/>
<feature type="transmembrane region" description="Helical" evidence="1">
    <location>
        <begin position="12"/>
        <end position="33"/>
    </location>
</feature>
<dbReference type="eggNOG" id="ENOG5030S9M">
    <property type="taxonomic scope" value="Bacteria"/>
</dbReference>
<keyword evidence="1" id="KW-1133">Transmembrane helix</keyword>
<evidence type="ECO:0000256" key="1">
    <source>
        <dbReference type="SAM" id="Phobius"/>
    </source>
</evidence>
<gene>
    <name evidence="2" type="ordered locus">CLOST_2098</name>
</gene>
<keyword evidence="1" id="KW-0812">Transmembrane</keyword>
<feature type="transmembrane region" description="Helical" evidence="1">
    <location>
        <begin position="128"/>
        <end position="151"/>
    </location>
</feature>
<keyword evidence="3" id="KW-1185">Reference proteome</keyword>
<protein>
    <recommendedName>
        <fullName evidence="4">ABC-type cobalt transport system, permease component</fullName>
    </recommendedName>
</protein>
<proteinExistence type="predicted"/>